<dbReference type="GO" id="GO:0006006">
    <property type="term" value="P:glucose metabolic process"/>
    <property type="evidence" value="ECO:0007669"/>
    <property type="project" value="UniProtKB-KW"/>
</dbReference>
<gene>
    <name evidence="4" type="ORF">GL286_18860</name>
</gene>
<dbReference type="EMBL" id="WMIE01000020">
    <property type="protein sequence ID" value="MTH79777.1"/>
    <property type="molecule type" value="Genomic_DNA"/>
</dbReference>
<keyword evidence="2" id="KW-0313">Glucose metabolism</keyword>
<comment type="similarity">
    <text evidence="1">Belongs to the cycloisomerase 2 family.</text>
</comment>
<accession>A0A6L6JGT3</accession>
<dbReference type="SUPFAM" id="SSF51004">
    <property type="entry name" value="C-terminal (heme d1) domain of cytochrome cd1-nitrite reductase"/>
    <property type="match status" value="1"/>
</dbReference>
<protein>
    <submittedName>
        <fullName evidence="4">Beta-propeller fold lactonase family protein</fullName>
    </submittedName>
</protein>
<dbReference type="AlphaFoldDB" id="A0A6L6JGT3"/>
<keyword evidence="2" id="KW-0119">Carbohydrate metabolism</keyword>
<dbReference type="InterPro" id="IPR050282">
    <property type="entry name" value="Cycloisomerase_2"/>
</dbReference>
<organism evidence="4 5">
    <name type="scientific">Paracoccus aestuariivivens</name>
    <dbReference type="NCBI Taxonomy" id="1820333"/>
    <lineage>
        <taxon>Bacteria</taxon>
        <taxon>Pseudomonadati</taxon>
        <taxon>Pseudomonadota</taxon>
        <taxon>Alphaproteobacteria</taxon>
        <taxon>Rhodobacterales</taxon>
        <taxon>Paracoccaceae</taxon>
        <taxon>Paracoccus</taxon>
    </lineage>
</organism>
<evidence type="ECO:0000313" key="5">
    <source>
        <dbReference type="Proteomes" id="UP000478183"/>
    </source>
</evidence>
<evidence type="ECO:0000313" key="4">
    <source>
        <dbReference type="EMBL" id="MTH79777.1"/>
    </source>
</evidence>
<name>A0A6L6JGT3_9RHOB</name>
<keyword evidence="5" id="KW-1185">Reference proteome</keyword>
<dbReference type="InterPro" id="IPR011048">
    <property type="entry name" value="Haem_d1_sf"/>
</dbReference>
<comment type="caution">
    <text evidence="4">The sequence shown here is derived from an EMBL/GenBank/DDBJ whole genome shotgun (WGS) entry which is preliminary data.</text>
</comment>
<sequence>MELGQTLDKLLLIGSYTESLPHVVARGSGITLVGLDSTSGRFATLSMCPDLRNPSYLAVSADKNRIFAVEELDETHGASVVALTLDRDTFAMRVTARHGAMGDCPCHVSLDQDEARVFVANYMSGSVATYRIDAEAGILGAGQKIQRSGNGPNPERQEGPHAHQVVPSVQGKGVFVCDAGTDEILHYPYSGHELAKTPDLVLNAPPGSLPRHLVQSHDGRRIYVVHELGCIIRSYACMHDGFEFTGEIGTLPAGDTCPSACAAIRLHPNGRYLYASNRGHDSITAIAIGMDGTMSNIGTYATRGECPRDFNISPSGDILVVANQNSHTLSAYRIDPVSGSLAELGEVYPIGSPTCVQFL</sequence>
<proteinExistence type="inferred from homology"/>
<dbReference type="InterPro" id="IPR015943">
    <property type="entry name" value="WD40/YVTN_repeat-like_dom_sf"/>
</dbReference>
<evidence type="ECO:0000256" key="1">
    <source>
        <dbReference type="ARBA" id="ARBA00005564"/>
    </source>
</evidence>
<reference evidence="4 5" key="1">
    <citation type="submission" date="2019-11" db="EMBL/GenBank/DDBJ databases">
        <authorList>
            <person name="Dong K."/>
        </authorList>
    </citation>
    <scope>NUCLEOTIDE SEQUENCE [LARGE SCALE GENOMIC DNA]</scope>
    <source>
        <strain evidence="4 5">NBRC 111993</strain>
    </source>
</reference>
<evidence type="ECO:0000256" key="2">
    <source>
        <dbReference type="ARBA" id="ARBA00022526"/>
    </source>
</evidence>
<dbReference type="Gene3D" id="2.130.10.10">
    <property type="entry name" value="YVTN repeat-like/Quinoprotein amine dehydrogenase"/>
    <property type="match status" value="1"/>
</dbReference>
<feature type="region of interest" description="Disordered" evidence="3">
    <location>
        <begin position="144"/>
        <end position="165"/>
    </location>
</feature>
<dbReference type="PANTHER" id="PTHR30344">
    <property type="entry name" value="6-PHOSPHOGLUCONOLACTONASE-RELATED"/>
    <property type="match status" value="1"/>
</dbReference>
<dbReference type="PANTHER" id="PTHR30344:SF1">
    <property type="entry name" value="6-PHOSPHOGLUCONOLACTONASE"/>
    <property type="match status" value="1"/>
</dbReference>
<dbReference type="Proteomes" id="UP000478183">
    <property type="component" value="Unassembled WGS sequence"/>
</dbReference>
<evidence type="ECO:0000256" key="3">
    <source>
        <dbReference type="SAM" id="MobiDB-lite"/>
    </source>
</evidence>
<dbReference type="InterPro" id="IPR019405">
    <property type="entry name" value="Lactonase_7-beta_prop"/>
</dbReference>
<dbReference type="GO" id="GO:0017057">
    <property type="term" value="F:6-phosphogluconolactonase activity"/>
    <property type="evidence" value="ECO:0007669"/>
    <property type="project" value="TreeGrafter"/>
</dbReference>
<dbReference type="Pfam" id="PF10282">
    <property type="entry name" value="Lactonase"/>
    <property type="match status" value="1"/>
</dbReference>